<dbReference type="Pfam" id="PF00440">
    <property type="entry name" value="TetR_N"/>
    <property type="match status" value="1"/>
</dbReference>
<dbReference type="InterPro" id="IPR009057">
    <property type="entry name" value="Homeodomain-like_sf"/>
</dbReference>
<dbReference type="PANTHER" id="PTHR47506:SF6">
    <property type="entry name" value="HTH-TYPE TRANSCRIPTIONAL REPRESSOR NEMR"/>
    <property type="match status" value="1"/>
</dbReference>
<keyword evidence="7" id="KW-1185">Reference proteome</keyword>
<comment type="caution">
    <text evidence="6">The sequence shown here is derived from an EMBL/GenBank/DDBJ whole genome shotgun (WGS) entry which is preliminary data.</text>
</comment>
<evidence type="ECO:0000256" key="2">
    <source>
        <dbReference type="ARBA" id="ARBA00023125"/>
    </source>
</evidence>
<dbReference type="InterPro" id="IPR036271">
    <property type="entry name" value="Tet_transcr_reg_TetR-rel_C_sf"/>
</dbReference>
<dbReference type="PANTHER" id="PTHR47506">
    <property type="entry name" value="TRANSCRIPTIONAL REGULATORY PROTEIN"/>
    <property type="match status" value="1"/>
</dbReference>
<feature type="domain" description="HTH tetR-type" evidence="5">
    <location>
        <begin position="3"/>
        <end position="63"/>
    </location>
</feature>
<dbReference type="SUPFAM" id="SSF46689">
    <property type="entry name" value="Homeodomain-like"/>
    <property type="match status" value="1"/>
</dbReference>
<dbReference type="Pfam" id="PF16925">
    <property type="entry name" value="TetR_C_13"/>
    <property type="match status" value="1"/>
</dbReference>
<evidence type="ECO:0000313" key="7">
    <source>
        <dbReference type="Proteomes" id="UP000003240"/>
    </source>
</evidence>
<dbReference type="InterPro" id="IPR001647">
    <property type="entry name" value="HTH_TetR"/>
</dbReference>
<evidence type="ECO:0000256" key="3">
    <source>
        <dbReference type="ARBA" id="ARBA00023163"/>
    </source>
</evidence>
<dbReference type="OrthoDB" id="9812484at2"/>
<evidence type="ECO:0000313" key="6">
    <source>
        <dbReference type="EMBL" id="EGO62631.1"/>
    </source>
</evidence>
<accession>F7NMT7</accession>
<dbReference type="SUPFAM" id="SSF48498">
    <property type="entry name" value="Tetracyclin repressor-like, C-terminal domain"/>
    <property type="match status" value="1"/>
</dbReference>
<proteinExistence type="predicted"/>
<dbReference type="EMBL" id="AFGF01000191">
    <property type="protein sequence ID" value="EGO62631.1"/>
    <property type="molecule type" value="Genomic_DNA"/>
</dbReference>
<name>F7NMT7_9FIRM</name>
<sequence>MKSLTRKKLIKAGARAMLAKSYNAVGIQEVLSEVDVPKGSFYHYFSSKEEFGVAIVEYYGEQLAETIRKRLSDIGLSPWHRMKEYFLGVRSYYASAGCSEGCLVAKMATEIANASPRIRMALKAEFDKWVGLFARCIEEAQALGEISPEHDAAALAEFIYTSWEGGLIRMQVDQELNSIDNFMAYMFEYVIPLRK</sequence>
<keyword evidence="2 4" id="KW-0238">DNA-binding</keyword>
<dbReference type="STRING" id="1009370.ALO_17091"/>
<dbReference type="PROSITE" id="PS50977">
    <property type="entry name" value="HTH_TETR_2"/>
    <property type="match status" value="1"/>
</dbReference>
<dbReference type="Proteomes" id="UP000003240">
    <property type="component" value="Unassembled WGS sequence"/>
</dbReference>
<protein>
    <submittedName>
        <fullName evidence="6">Transcriptional regulator (TetR family protein)</fullName>
    </submittedName>
</protein>
<evidence type="ECO:0000256" key="4">
    <source>
        <dbReference type="PROSITE-ProRule" id="PRU00335"/>
    </source>
</evidence>
<reference evidence="6 7" key="1">
    <citation type="journal article" date="2011" name="EMBO J.">
        <title>Structural diversity of bacterial flagellar motors.</title>
        <authorList>
            <person name="Chen S."/>
            <person name="Beeby M."/>
            <person name="Murphy G.E."/>
            <person name="Leadbetter J.R."/>
            <person name="Hendrixson D.R."/>
            <person name="Briegel A."/>
            <person name="Li Z."/>
            <person name="Shi J."/>
            <person name="Tocheva E.I."/>
            <person name="Muller A."/>
            <person name="Dobro M.J."/>
            <person name="Jensen G.J."/>
        </authorList>
    </citation>
    <scope>NUCLEOTIDE SEQUENCE [LARGE SCALE GENOMIC DNA]</scope>
    <source>
        <strain evidence="6 7">DSM 6540</strain>
    </source>
</reference>
<feature type="DNA-binding region" description="H-T-H motif" evidence="4">
    <location>
        <begin position="26"/>
        <end position="45"/>
    </location>
</feature>
<dbReference type="GO" id="GO:0003677">
    <property type="term" value="F:DNA binding"/>
    <property type="evidence" value="ECO:0007669"/>
    <property type="project" value="UniProtKB-UniRule"/>
</dbReference>
<dbReference type="Gene3D" id="1.10.357.10">
    <property type="entry name" value="Tetracycline Repressor, domain 2"/>
    <property type="match status" value="1"/>
</dbReference>
<keyword evidence="3" id="KW-0804">Transcription</keyword>
<organism evidence="6 7">
    <name type="scientific">Acetonema longum DSM 6540</name>
    <dbReference type="NCBI Taxonomy" id="1009370"/>
    <lineage>
        <taxon>Bacteria</taxon>
        <taxon>Bacillati</taxon>
        <taxon>Bacillota</taxon>
        <taxon>Negativicutes</taxon>
        <taxon>Acetonemataceae</taxon>
        <taxon>Acetonema</taxon>
    </lineage>
</organism>
<evidence type="ECO:0000259" key="5">
    <source>
        <dbReference type="PROSITE" id="PS50977"/>
    </source>
</evidence>
<gene>
    <name evidence="6" type="ORF">ALO_17091</name>
</gene>
<dbReference type="eggNOG" id="COG1309">
    <property type="taxonomic scope" value="Bacteria"/>
</dbReference>
<keyword evidence="1" id="KW-0805">Transcription regulation</keyword>
<dbReference type="AlphaFoldDB" id="F7NMT7"/>
<dbReference type="InterPro" id="IPR011075">
    <property type="entry name" value="TetR_C"/>
</dbReference>
<dbReference type="RefSeq" id="WP_004098018.1">
    <property type="nucleotide sequence ID" value="NZ_AFGF01000191.1"/>
</dbReference>
<evidence type="ECO:0000256" key="1">
    <source>
        <dbReference type="ARBA" id="ARBA00023015"/>
    </source>
</evidence>